<dbReference type="Pfam" id="PF00105">
    <property type="entry name" value="zf-C4"/>
    <property type="match status" value="1"/>
</dbReference>
<evidence type="ECO:0000256" key="5">
    <source>
        <dbReference type="ARBA" id="ARBA00022833"/>
    </source>
</evidence>
<sequence>MRTRKVESDCSICGQEGDGYHFGAETCKACAAFFRRSVIQKKEFQCNGNKDCDLVANVRCMCRACRFSKCLEMGMNSAGVQQAPPPSPPSMAFLTKMKENYQKLENAREVIHKKEKLFENTVPRAVNYLEAIRQGMSDVALGADWISRCFEEFATLPMEQKNIVFGHFYVPFYTMEGAFRSHQKNSPNKVIMPSGDFMDFDHLELFYKNEGEEQEMTKEQIDKLFKPTFLYAQQSLILPMMTENLDLIEFLSLCTLLLWDTSLEGITDETVRIGKKIKDQVMEELSFHLTSIKRLPNPVVRTATIIGMLPAVYRLTRRIQDDLEITKVFKIYTASKEFYDLINGNFC</sequence>
<evidence type="ECO:0000256" key="7">
    <source>
        <dbReference type="ARBA" id="ARBA00023125"/>
    </source>
</evidence>
<dbReference type="PROSITE" id="PS00031">
    <property type="entry name" value="NUCLEAR_REC_DBD_1"/>
    <property type="match status" value="1"/>
</dbReference>
<keyword evidence="10 11" id="KW-0539">Nucleus</keyword>
<comment type="similarity">
    <text evidence="2 11">Belongs to the nuclear hormone receptor family.</text>
</comment>
<keyword evidence="8 11" id="KW-0804">Transcription</keyword>
<evidence type="ECO:0000256" key="8">
    <source>
        <dbReference type="ARBA" id="ARBA00023163"/>
    </source>
</evidence>
<name>A0A1I7V0X2_9PELO</name>
<dbReference type="GO" id="GO:0000978">
    <property type="term" value="F:RNA polymerase II cis-regulatory region sequence-specific DNA binding"/>
    <property type="evidence" value="ECO:0007669"/>
    <property type="project" value="InterPro"/>
</dbReference>
<keyword evidence="6 11" id="KW-0805">Transcription regulation</keyword>
<dbReference type="PRINTS" id="PR00047">
    <property type="entry name" value="STROIDFINGER"/>
</dbReference>
<dbReference type="PANTHER" id="PTHR46011:SF18">
    <property type="entry name" value="NR LBD DOMAIN-CONTAINING PROTEIN-RELATED"/>
    <property type="match status" value="1"/>
</dbReference>
<evidence type="ECO:0000256" key="10">
    <source>
        <dbReference type="ARBA" id="ARBA00023242"/>
    </source>
</evidence>
<dbReference type="CDD" id="cd06960">
    <property type="entry name" value="NR_DBD_HNF4A"/>
    <property type="match status" value="1"/>
</dbReference>
<dbReference type="GO" id="GO:0008270">
    <property type="term" value="F:zinc ion binding"/>
    <property type="evidence" value="ECO:0007669"/>
    <property type="project" value="UniProtKB-KW"/>
</dbReference>
<evidence type="ECO:0000256" key="6">
    <source>
        <dbReference type="ARBA" id="ARBA00023015"/>
    </source>
</evidence>
<keyword evidence="7 11" id="KW-0238">DNA-binding</keyword>
<keyword evidence="4 11" id="KW-0863">Zinc-finger</keyword>
<feature type="domain" description="NR LBD" evidence="13">
    <location>
        <begin position="103"/>
        <end position="345"/>
    </location>
</feature>
<keyword evidence="5 11" id="KW-0862">Zinc</keyword>
<dbReference type="InterPro" id="IPR013088">
    <property type="entry name" value="Znf_NHR/GATA"/>
</dbReference>
<evidence type="ECO:0000256" key="11">
    <source>
        <dbReference type="RuleBase" id="RU004334"/>
    </source>
</evidence>
<dbReference type="SUPFAM" id="SSF48508">
    <property type="entry name" value="Nuclear receptor ligand-binding domain"/>
    <property type="match status" value="1"/>
</dbReference>
<dbReference type="InterPro" id="IPR000536">
    <property type="entry name" value="Nucl_hrmn_rcpt_lig-bd"/>
</dbReference>
<dbReference type="PROSITE" id="PS51030">
    <property type="entry name" value="NUCLEAR_REC_DBD_2"/>
    <property type="match status" value="1"/>
</dbReference>
<dbReference type="STRING" id="1561998.A0A1I7V0X2"/>
<dbReference type="GO" id="GO:0005634">
    <property type="term" value="C:nucleus"/>
    <property type="evidence" value="ECO:0007669"/>
    <property type="project" value="UniProtKB-SubCell"/>
</dbReference>
<dbReference type="InterPro" id="IPR035500">
    <property type="entry name" value="NHR-like_dom_sf"/>
</dbReference>
<comment type="subcellular location">
    <subcellularLocation>
        <location evidence="1 11">Nucleus</location>
    </subcellularLocation>
</comment>
<dbReference type="eggNOG" id="KOG3575">
    <property type="taxonomic scope" value="Eukaryota"/>
</dbReference>
<feature type="domain" description="Nuclear receptor" evidence="12">
    <location>
        <begin position="7"/>
        <end position="82"/>
    </location>
</feature>
<keyword evidence="3 11" id="KW-0479">Metal-binding</keyword>
<dbReference type="Gene3D" id="3.30.50.10">
    <property type="entry name" value="Erythroid Transcription Factor GATA-1, subunit A"/>
    <property type="match status" value="1"/>
</dbReference>
<dbReference type="SUPFAM" id="SSF57716">
    <property type="entry name" value="Glucocorticoid receptor-like (DNA-binding domain)"/>
    <property type="match status" value="1"/>
</dbReference>
<dbReference type="Pfam" id="PF00104">
    <property type="entry name" value="Hormone_recep"/>
    <property type="match status" value="1"/>
</dbReference>
<dbReference type="GO" id="GO:0003700">
    <property type="term" value="F:DNA-binding transcription factor activity"/>
    <property type="evidence" value="ECO:0007669"/>
    <property type="project" value="InterPro"/>
</dbReference>
<dbReference type="SMART" id="SM00430">
    <property type="entry name" value="HOLI"/>
    <property type="match status" value="1"/>
</dbReference>
<dbReference type="GO" id="GO:0006357">
    <property type="term" value="P:regulation of transcription by RNA polymerase II"/>
    <property type="evidence" value="ECO:0007669"/>
    <property type="project" value="TreeGrafter"/>
</dbReference>
<accession>A0A1I7V0X2</accession>
<protein>
    <submittedName>
        <fullName evidence="15">Nuclear receptor domain-containing protein</fullName>
    </submittedName>
</protein>
<evidence type="ECO:0000313" key="15">
    <source>
        <dbReference type="WBParaSite" id="Csp11.Scaffold630.g21299.t1"/>
    </source>
</evidence>
<organism evidence="14 15">
    <name type="scientific">Caenorhabditis tropicalis</name>
    <dbReference type="NCBI Taxonomy" id="1561998"/>
    <lineage>
        <taxon>Eukaryota</taxon>
        <taxon>Metazoa</taxon>
        <taxon>Ecdysozoa</taxon>
        <taxon>Nematoda</taxon>
        <taxon>Chromadorea</taxon>
        <taxon>Rhabditida</taxon>
        <taxon>Rhabditina</taxon>
        <taxon>Rhabditomorpha</taxon>
        <taxon>Rhabditoidea</taxon>
        <taxon>Rhabditidae</taxon>
        <taxon>Peloderinae</taxon>
        <taxon>Caenorhabditis</taxon>
    </lineage>
</organism>
<keyword evidence="14" id="KW-1185">Reference proteome</keyword>
<keyword evidence="9 11" id="KW-0675">Receptor</keyword>
<evidence type="ECO:0000256" key="1">
    <source>
        <dbReference type="ARBA" id="ARBA00004123"/>
    </source>
</evidence>
<dbReference type="PANTHER" id="PTHR46011">
    <property type="entry name" value="NUCLEAR HORMONE RECEPTOR FAMILY MEMBER NHR-86-RELATED"/>
    <property type="match status" value="1"/>
</dbReference>
<dbReference type="Gene3D" id="1.10.565.10">
    <property type="entry name" value="Retinoid X Receptor"/>
    <property type="match status" value="1"/>
</dbReference>
<evidence type="ECO:0000256" key="2">
    <source>
        <dbReference type="ARBA" id="ARBA00005993"/>
    </source>
</evidence>
<dbReference type="Proteomes" id="UP000095282">
    <property type="component" value="Unplaced"/>
</dbReference>
<dbReference type="AlphaFoldDB" id="A0A1I7V0X2"/>
<reference evidence="15" key="1">
    <citation type="submission" date="2016-11" db="UniProtKB">
        <authorList>
            <consortium name="WormBaseParasite"/>
        </authorList>
    </citation>
    <scope>IDENTIFICATION</scope>
</reference>
<evidence type="ECO:0000259" key="12">
    <source>
        <dbReference type="PROSITE" id="PS51030"/>
    </source>
</evidence>
<evidence type="ECO:0000259" key="13">
    <source>
        <dbReference type="PROSITE" id="PS51843"/>
    </source>
</evidence>
<proteinExistence type="inferred from homology"/>
<evidence type="ECO:0000256" key="3">
    <source>
        <dbReference type="ARBA" id="ARBA00022723"/>
    </source>
</evidence>
<dbReference type="InterPro" id="IPR049636">
    <property type="entry name" value="HNF4-like_DBD"/>
</dbReference>
<evidence type="ECO:0000256" key="4">
    <source>
        <dbReference type="ARBA" id="ARBA00022771"/>
    </source>
</evidence>
<dbReference type="SMART" id="SM00399">
    <property type="entry name" value="ZnF_C4"/>
    <property type="match status" value="1"/>
</dbReference>
<dbReference type="WBParaSite" id="Csp11.Scaffold630.g21299.t1">
    <property type="protein sequence ID" value="Csp11.Scaffold630.g21299.t1"/>
    <property type="gene ID" value="Csp11.Scaffold630.g21299"/>
</dbReference>
<evidence type="ECO:0000256" key="9">
    <source>
        <dbReference type="ARBA" id="ARBA00023170"/>
    </source>
</evidence>
<dbReference type="PROSITE" id="PS51843">
    <property type="entry name" value="NR_LBD"/>
    <property type="match status" value="1"/>
</dbReference>
<evidence type="ECO:0000313" key="14">
    <source>
        <dbReference type="Proteomes" id="UP000095282"/>
    </source>
</evidence>
<dbReference type="InterPro" id="IPR001628">
    <property type="entry name" value="Znf_hrmn_rcpt"/>
</dbReference>